<evidence type="ECO:0000256" key="4">
    <source>
        <dbReference type="ARBA" id="ARBA00022695"/>
    </source>
</evidence>
<dbReference type="InterPro" id="IPR038709">
    <property type="entry name" value="RpoN_core-bd_sf"/>
</dbReference>
<keyword evidence="8 9" id="KW-0804">Transcription</keyword>
<dbReference type="InterPro" id="IPR000394">
    <property type="entry name" value="RNA_pol_sigma_54"/>
</dbReference>
<feature type="region of interest" description="Disordered" evidence="10">
    <location>
        <begin position="49"/>
        <end position="94"/>
    </location>
</feature>
<keyword evidence="14" id="KW-1185">Reference proteome</keyword>
<dbReference type="Gene3D" id="1.10.10.1330">
    <property type="entry name" value="RNA polymerase sigma-54 factor, core-binding domain"/>
    <property type="match status" value="1"/>
</dbReference>
<name>A0A3M0BZU8_9PROT</name>
<evidence type="ECO:0000313" key="13">
    <source>
        <dbReference type="EMBL" id="RMB01907.1"/>
    </source>
</evidence>
<dbReference type="GO" id="GO:0016987">
    <property type="term" value="F:sigma factor activity"/>
    <property type="evidence" value="ECO:0007669"/>
    <property type="project" value="UniProtKB-KW"/>
</dbReference>
<dbReference type="GO" id="GO:0016779">
    <property type="term" value="F:nucleotidyltransferase activity"/>
    <property type="evidence" value="ECO:0007669"/>
    <property type="project" value="UniProtKB-KW"/>
</dbReference>
<keyword evidence="7 9" id="KW-0238">DNA-binding</keyword>
<gene>
    <name evidence="13" type="ORF">BXY39_3415</name>
</gene>
<dbReference type="NCBIfam" id="NF009118">
    <property type="entry name" value="PRK12469.1"/>
    <property type="match status" value="1"/>
</dbReference>
<comment type="similarity">
    <text evidence="1 9">Belongs to the sigma-54 factor family.</text>
</comment>
<evidence type="ECO:0000256" key="6">
    <source>
        <dbReference type="ARBA" id="ARBA00023082"/>
    </source>
</evidence>
<proteinExistence type="inferred from homology"/>
<feature type="domain" description="RNA polymerase sigma factor 54 core-binding" evidence="12">
    <location>
        <begin position="178"/>
        <end position="365"/>
    </location>
</feature>
<protein>
    <recommendedName>
        <fullName evidence="9">RNA polymerase sigma-54 factor</fullName>
    </recommendedName>
</protein>
<dbReference type="OrthoDB" id="9814402at2"/>
<dbReference type="PRINTS" id="PR00045">
    <property type="entry name" value="SIGMA54FCT"/>
</dbReference>
<dbReference type="InterPro" id="IPR007634">
    <property type="entry name" value="RNA_pol_sigma_54_DNA-bd"/>
</dbReference>
<evidence type="ECO:0000256" key="5">
    <source>
        <dbReference type="ARBA" id="ARBA00023015"/>
    </source>
</evidence>
<dbReference type="Pfam" id="PF04552">
    <property type="entry name" value="Sigma54_DBD"/>
    <property type="match status" value="1"/>
</dbReference>
<evidence type="ECO:0000256" key="1">
    <source>
        <dbReference type="ARBA" id="ARBA00008798"/>
    </source>
</evidence>
<evidence type="ECO:0000256" key="9">
    <source>
        <dbReference type="PIRNR" id="PIRNR000774"/>
    </source>
</evidence>
<feature type="compositionally biased region" description="Basic and acidic residues" evidence="10">
    <location>
        <begin position="74"/>
        <end position="84"/>
    </location>
</feature>
<keyword evidence="2 9" id="KW-0240">DNA-directed RNA polymerase</keyword>
<evidence type="ECO:0000256" key="2">
    <source>
        <dbReference type="ARBA" id="ARBA00022478"/>
    </source>
</evidence>
<evidence type="ECO:0000256" key="3">
    <source>
        <dbReference type="ARBA" id="ARBA00022679"/>
    </source>
</evidence>
<dbReference type="NCBIfam" id="TIGR02395">
    <property type="entry name" value="rpoN_sigma"/>
    <property type="match status" value="1"/>
</dbReference>
<comment type="caution">
    <text evidence="13">The sequence shown here is derived from an EMBL/GenBank/DDBJ whole genome shotgun (WGS) entry which is preliminary data.</text>
</comment>
<dbReference type="InterPro" id="IPR007046">
    <property type="entry name" value="RNA_pol_sigma_54_core-bd"/>
</dbReference>
<evidence type="ECO:0000256" key="8">
    <source>
        <dbReference type="ARBA" id="ARBA00023163"/>
    </source>
</evidence>
<keyword evidence="5 9" id="KW-0805">Transcription regulation</keyword>
<organism evidence="13 14">
    <name type="scientific">Eilatimonas milleporae</name>
    <dbReference type="NCBI Taxonomy" id="911205"/>
    <lineage>
        <taxon>Bacteria</taxon>
        <taxon>Pseudomonadati</taxon>
        <taxon>Pseudomonadota</taxon>
        <taxon>Alphaproteobacteria</taxon>
        <taxon>Kordiimonadales</taxon>
        <taxon>Kordiimonadaceae</taxon>
        <taxon>Eilatimonas</taxon>
    </lineage>
</organism>
<dbReference type="GO" id="GO:0006352">
    <property type="term" value="P:DNA-templated transcription initiation"/>
    <property type="evidence" value="ECO:0007669"/>
    <property type="project" value="InterPro"/>
</dbReference>
<dbReference type="NCBIfam" id="NF004596">
    <property type="entry name" value="PRK05932.1-3"/>
    <property type="match status" value="1"/>
</dbReference>
<dbReference type="PROSITE" id="PS50044">
    <property type="entry name" value="SIGMA54_3"/>
    <property type="match status" value="1"/>
</dbReference>
<evidence type="ECO:0000259" key="12">
    <source>
        <dbReference type="Pfam" id="PF04963"/>
    </source>
</evidence>
<dbReference type="Pfam" id="PF04963">
    <property type="entry name" value="Sigma54_CBD"/>
    <property type="match status" value="1"/>
</dbReference>
<evidence type="ECO:0000313" key="14">
    <source>
        <dbReference type="Proteomes" id="UP000271227"/>
    </source>
</evidence>
<feature type="domain" description="RNA polymerase sigma factor 54 DNA-binding" evidence="11">
    <location>
        <begin position="380"/>
        <end position="539"/>
    </location>
</feature>
<dbReference type="RefSeq" id="WP_121940055.1">
    <property type="nucleotide sequence ID" value="NZ_REFR01000015.1"/>
</dbReference>
<evidence type="ECO:0000256" key="7">
    <source>
        <dbReference type="ARBA" id="ARBA00023125"/>
    </source>
</evidence>
<keyword evidence="4 9" id="KW-0548">Nucleotidyltransferase</keyword>
<sequence>MALTPRLDLRQSQQLVMTPQLQQAIKLLQLSNMDLADYVAGEVQSNPILEMGERGGDDPAAAPGGEGGGTASDEGLREGGGRDDTDWDAGTAGADAKVDDGLVATDRSLESGFDTSGSSDAALDTDYDSNVFQHDSVADAIDNASNQAVGSDSGLGLDGAGAVKGMGGSAVSDERGLDQTLEDGENLKDFLTRQMAVQITEPAERLIAAHLIDLVDETGYAASDSVEDVAGQLVCDTGLVETVLVKLQTLEPSGVFARDLSECLAIQLRERDRFDPCMQVLVDNLDLLARQELGQLKKLCRVDDEDLSDMISELRTLNPKPGLSFAADTVQPVVPDIFVRKDRAGHWTVELNSDTLPKVLVNSQYVAELTTVGDDKDVKAFVSECVSNANWLVKALDQRAKTILKVATALVKKQDIFFEQGVRFLKPLTLKDIAEEIGMHESTVSRVTSNKFMSSPRGLFELKYFFTSAIASADGGDALSAEAVKHRIKELIDAEDPKKILSDDKLVALLKADGMDIARRTVAKYREALRIPSSVQRRRQKALTA</sequence>
<dbReference type="FunCoup" id="A0A3M0BZU8">
    <property type="interactions" value="242"/>
</dbReference>
<dbReference type="Proteomes" id="UP000271227">
    <property type="component" value="Unassembled WGS sequence"/>
</dbReference>
<dbReference type="PANTHER" id="PTHR32248:SF4">
    <property type="entry name" value="RNA POLYMERASE SIGMA-54 FACTOR"/>
    <property type="match status" value="1"/>
</dbReference>
<dbReference type="AlphaFoldDB" id="A0A3M0BZU8"/>
<evidence type="ECO:0000259" key="11">
    <source>
        <dbReference type="Pfam" id="PF04552"/>
    </source>
</evidence>
<dbReference type="PIRSF" id="PIRSF000774">
    <property type="entry name" value="RpoN"/>
    <property type="match status" value="1"/>
</dbReference>
<keyword evidence="3 9" id="KW-0808">Transferase</keyword>
<dbReference type="GO" id="GO:0003677">
    <property type="term" value="F:DNA binding"/>
    <property type="evidence" value="ECO:0007669"/>
    <property type="project" value="UniProtKB-KW"/>
</dbReference>
<dbReference type="InParanoid" id="A0A3M0BZU8"/>
<comment type="function">
    <text evidence="9">Sigma factors are initiation factors that promote the attachment of RNA polymerase to specific initiation sites and are then released.</text>
</comment>
<dbReference type="Gene3D" id="1.10.10.60">
    <property type="entry name" value="Homeodomain-like"/>
    <property type="match status" value="1"/>
</dbReference>
<keyword evidence="6 9" id="KW-0731">Sigma factor</keyword>
<accession>A0A3M0BZU8</accession>
<dbReference type="EMBL" id="REFR01000015">
    <property type="protein sequence ID" value="RMB01907.1"/>
    <property type="molecule type" value="Genomic_DNA"/>
</dbReference>
<dbReference type="PROSITE" id="PS00717">
    <property type="entry name" value="SIGMA54_1"/>
    <property type="match status" value="1"/>
</dbReference>
<dbReference type="PROSITE" id="PS00718">
    <property type="entry name" value="SIGMA54_2"/>
    <property type="match status" value="1"/>
</dbReference>
<evidence type="ECO:0000256" key="10">
    <source>
        <dbReference type="SAM" id="MobiDB-lite"/>
    </source>
</evidence>
<dbReference type="GO" id="GO:0001216">
    <property type="term" value="F:DNA-binding transcription activator activity"/>
    <property type="evidence" value="ECO:0007669"/>
    <property type="project" value="InterPro"/>
</dbReference>
<dbReference type="PANTHER" id="PTHR32248">
    <property type="entry name" value="RNA POLYMERASE SIGMA-54 FACTOR"/>
    <property type="match status" value="1"/>
</dbReference>
<reference evidence="13 14" key="1">
    <citation type="submission" date="2018-10" db="EMBL/GenBank/DDBJ databases">
        <title>Genomic Encyclopedia of Archaeal and Bacterial Type Strains, Phase II (KMG-II): from individual species to whole genera.</title>
        <authorList>
            <person name="Goeker M."/>
        </authorList>
    </citation>
    <scope>NUCLEOTIDE SEQUENCE [LARGE SCALE GENOMIC DNA]</scope>
    <source>
        <strain evidence="13 14">DSM 25217</strain>
    </source>
</reference>
<dbReference type="Pfam" id="PF00309">
    <property type="entry name" value="Sigma54_AID"/>
    <property type="match status" value="1"/>
</dbReference>
<dbReference type="GO" id="GO:0000428">
    <property type="term" value="C:DNA-directed RNA polymerase complex"/>
    <property type="evidence" value="ECO:0007669"/>
    <property type="project" value="UniProtKB-KW"/>
</dbReference>